<evidence type="ECO:0000256" key="3">
    <source>
        <dbReference type="ARBA" id="ARBA00022692"/>
    </source>
</evidence>
<evidence type="ECO:0000256" key="6">
    <source>
        <dbReference type="SAM" id="Phobius"/>
    </source>
</evidence>
<comment type="subcellular location">
    <subcellularLocation>
        <location evidence="1">Cell membrane</location>
        <topology evidence="1">Multi-pass membrane protein</topology>
    </subcellularLocation>
</comment>
<gene>
    <name evidence="8" type="ORF">IAB37_09220</name>
</gene>
<dbReference type="Pfam" id="PF10035">
    <property type="entry name" value="DUF2179"/>
    <property type="match status" value="1"/>
</dbReference>
<dbReference type="AlphaFoldDB" id="A0A9D1DYY6"/>
<feature type="domain" description="DUF2179" evidence="7">
    <location>
        <begin position="227"/>
        <end position="281"/>
    </location>
</feature>
<keyword evidence="3 6" id="KW-0812">Transmembrane</keyword>
<keyword evidence="4 6" id="KW-1133">Transmembrane helix</keyword>
<comment type="caution">
    <text evidence="8">The sequence shown here is derived from an EMBL/GenBank/DDBJ whole genome shotgun (WGS) entry which is preliminary data.</text>
</comment>
<dbReference type="InterPro" id="IPR015867">
    <property type="entry name" value="N-reg_PII/ATP_PRibTrfase_C"/>
</dbReference>
<dbReference type="PIRSF" id="PIRSF006483">
    <property type="entry name" value="Membrane_protein_YitT"/>
    <property type="match status" value="1"/>
</dbReference>
<sequence>MKTKSYALEMLWDSLIVLVGTAVYAVGLYYFVEPSNTAPGGVSGIALLVNYVTGFPVGIASALINAPLLILGLVFLGKEFILKTLLSVASFTVIYDYILTPLHFPYYEGERLMASLFGGIVTGVGLGLVFYAAGSTGGTDIITKLVQRRFPHMQLGRILLIVDLVIVGASIIVYRSIESALYAIIVIYANTQLINVVLYGNDSGRLFYIFSDRYREITDAIFAAVDRGVTLLDGEGGYTGEAKKVILCAVRKNEYHKVKKLVRGIDPDAFIIAAESFEVEGEGFKAHKED</sequence>
<dbReference type="PANTHER" id="PTHR33545:SF5">
    <property type="entry name" value="UPF0750 MEMBRANE PROTEIN YITT"/>
    <property type="match status" value="1"/>
</dbReference>
<keyword evidence="5 6" id="KW-0472">Membrane</keyword>
<keyword evidence="2" id="KW-1003">Cell membrane</keyword>
<dbReference type="CDD" id="cd16380">
    <property type="entry name" value="YitT_C"/>
    <property type="match status" value="1"/>
</dbReference>
<reference evidence="8" key="1">
    <citation type="submission" date="2020-10" db="EMBL/GenBank/DDBJ databases">
        <authorList>
            <person name="Gilroy R."/>
        </authorList>
    </citation>
    <scope>NUCLEOTIDE SEQUENCE</scope>
    <source>
        <strain evidence="8">CHK189-12415</strain>
    </source>
</reference>
<dbReference type="InterPro" id="IPR051461">
    <property type="entry name" value="UPF0750_membrane"/>
</dbReference>
<dbReference type="Pfam" id="PF02588">
    <property type="entry name" value="YitT_membrane"/>
    <property type="match status" value="1"/>
</dbReference>
<feature type="transmembrane region" description="Helical" evidence="6">
    <location>
        <begin position="12"/>
        <end position="32"/>
    </location>
</feature>
<reference evidence="8" key="2">
    <citation type="journal article" date="2021" name="PeerJ">
        <title>Extensive microbial diversity within the chicken gut microbiome revealed by metagenomics and culture.</title>
        <authorList>
            <person name="Gilroy R."/>
            <person name="Ravi A."/>
            <person name="Getino M."/>
            <person name="Pursley I."/>
            <person name="Horton D.L."/>
            <person name="Alikhan N.F."/>
            <person name="Baker D."/>
            <person name="Gharbi K."/>
            <person name="Hall N."/>
            <person name="Watson M."/>
            <person name="Adriaenssens E.M."/>
            <person name="Foster-Nyarko E."/>
            <person name="Jarju S."/>
            <person name="Secka A."/>
            <person name="Antonio M."/>
            <person name="Oren A."/>
            <person name="Chaudhuri R.R."/>
            <person name="La Ragione R."/>
            <person name="Hildebrand F."/>
            <person name="Pallen M.J."/>
        </authorList>
    </citation>
    <scope>NUCLEOTIDE SEQUENCE</scope>
    <source>
        <strain evidence="8">CHK189-12415</strain>
    </source>
</reference>
<evidence type="ECO:0000256" key="1">
    <source>
        <dbReference type="ARBA" id="ARBA00004651"/>
    </source>
</evidence>
<evidence type="ECO:0000256" key="4">
    <source>
        <dbReference type="ARBA" id="ARBA00022989"/>
    </source>
</evidence>
<protein>
    <submittedName>
        <fullName evidence="8">YitT family protein</fullName>
    </submittedName>
</protein>
<feature type="transmembrane region" description="Helical" evidence="6">
    <location>
        <begin position="52"/>
        <end position="73"/>
    </location>
</feature>
<feature type="transmembrane region" description="Helical" evidence="6">
    <location>
        <begin position="180"/>
        <end position="200"/>
    </location>
</feature>
<proteinExistence type="predicted"/>
<feature type="transmembrane region" description="Helical" evidence="6">
    <location>
        <begin position="155"/>
        <end position="174"/>
    </location>
</feature>
<dbReference type="Proteomes" id="UP000824241">
    <property type="component" value="Unassembled WGS sequence"/>
</dbReference>
<dbReference type="InterPro" id="IPR019264">
    <property type="entry name" value="DUF2179"/>
</dbReference>
<evidence type="ECO:0000259" key="7">
    <source>
        <dbReference type="Pfam" id="PF10035"/>
    </source>
</evidence>
<accession>A0A9D1DYY6</accession>
<evidence type="ECO:0000313" key="8">
    <source>
        <dbReference type="EMBL" id="HIR61739.1"/>
    </source>
</evidence>
<dbReference type="EMBL" id="DVHA01000299">
    <property type="protein sequence ID" value="HIR61739.1"/>
    <property type="molecule type" value="Genomic_DNA"/>
</dbReference>
<dbReference type="InterPro" id="IPR003740">
    <property type="entry name" value="YitT"/>
</dbReference>
<evidence type="ECO:0000256" key="5">
    <source>
        <dbReference type="ARBA" id="ARBA00023136"/>
    </source>
</evidence>
<dbReference type="Gene3D" id="3.30.70.120">
    <property type="match status" value="1"/>
</dbReference>
<organism evidence="8 9">
    <name type="scientific">Candidatus Faecivivens stercoravium</name>
    <dbReference type="NCBI Taxonomy" id="2840803"/>
    <lineage>
        <taxon>Bacteria</taxon>
        <taxon>Bacillati</taxon>
        <taxon>Bacillota</taxon>
        <taxon>Clostridia</taxon>
        <taxon>Eubacteriales</taxon>
        <taxon>Oscillospiraceae</taxon>
        <taxon>Oscillospiraceae incertae sedis</taxon>
        <taxon>Candidatus Faecivivens</taxon>
    </lineage>
</organism>
<feature type="transmembrane region" description="Helical" evidence="6">
    <location>
        <begin position="80"/>
        <end position="100"/>
    </location>
</feature>
<dbReference type="PANTHER" id="PTHR33545">
    <property type="entry name" value="UPF0750 MEMBRANE PROTEIN YITT-RELATED"/>
    <property type="match status" value="1"/>
</dbReference>
<evidence type="ECO:0000256" key="2">
    <source>
        <dbReference type="ARBA" id="ARBA00022475"/>
    </source>
</evidence>
<evidence type="ECO:0000313" key="9">
    <source>
        <dbReference type="Proteomes" id="UP000824241"/>
    </source>
</evidence>
<name>A0A9D1DYY6_9FIRM</name>
<feature type="transmembrane region" description="Helical" evidence="6">
    <location>
        <begin position="112"/>
        <end position="134"/>
    </location>
</feature>
<dbReference type="GO" id="GO:0005886">
    <property type="term" value="C:plasma membrane"/>
    <property type="evidence" value="ECO:0007669"/>
    <property type="project" value="UniProtKB-SubCell"/>
</dbReference>